<feature type="domain" description="Rubredoxin-like" evidence="7">
    <location>
        <begin position="16"/>
        <end position="67"/>
    </location>
</feature>
<dbReference type="GO" id="GO:0005506">
    <property type="term" value="F:iron ion binding"/>
    <property type="evidence" value="ECO:0007669"/>
    <property type="project" value="UniProtKB-UniRule"/>
</dbReference>
<dbReference type="InterPro" id="IPR018527">
    <property type="entry name" value="Rubredoxin_Fe_BS"/>
</dbReference>
<keyword evidence="4 6" id="KW-0249">Electron transport</keyword>
<evidence type="ECO:0000256" key="5">
    <source>
        <dbReference type="ARBA" id="ARBA00023004"/>
    </source>
</evidence>
<dbReference type="InterPro" id="IPR024934">
    <property type="entry name" value="Rubredoxin-like_dom"/>
</dbReference>
<reference evidence="8 9" key="1">
    <citation type="submission" date="2019-07" db="EMBL/GenBank/DDBJ databases">
        <title>The pathways for chlorine oxyanion respiration interact through the shared metabolite chlorate.</title>
        <authorList>
            <person name="Barnum T.P."/>
            <person name="Cheng Y."/>
            <person name="Hill K.A."/>
            <person name="Lucas L.N."/>
            <person name="Carlson H.K."/>
            <person name="Coates J.D."/>
        </authorList>
    </citation>
    <scope>NUCLEOTIDE SEQUENCE [LARGE SCALE GENOMIC DNA]</scope>
    <source>
        <strain evidence="8 9">SFB-1</strain>
    </source>
</reference>
<evidence type="ECO:0000256" key="1">
    <source>
        <dbReference type="ARBA" id="ARBA00001965"/>
    </source>
</evidence>
<dbReference type="PRINTS" id="PR00163">
    <property type="entry name" value="RUBREDOXIN"/>
</dbReference>
<comment type="cofactor">
    <cofactor evidence="1 6">
        <name>Fe(3+)</name>
        <dbReference type="ChEBI" id="CHEBI:29034"/>
    </cofactor>
</comment>
<evidence type="ECO:0000313" key="9">
    <source>
        <dbReference type="Proteomes" id="UP000318349"/>
    </source>
</evidence>
<dbReference type="GO" id="GO:0009055">
    <property type="term" value="F:electron transfer activity"/>
    <property type="evidence" value="ECO:0007669"/>
    <property type="project" value="TreeGrafter"/>
</dbReference>
<keyword evidence="2" id="KW-0813">Transport</keyword>
<keyword evidence="3 6" id="KW-0479">Metal-binding</keyword>
<name>A0A557S630_9RHOO</name>
<evidence type="ECO:0000313" key="8">
    <source>
        <dbReference type="EMBL" id="TVO72873.1"/>
    </source>
</evidence>
<evidence type="ECO:0000256" key="6">
    <source>
        <dbReference type="RuleBase" id="RU003820"/>
    </source>
</evidence>
<proteinExistence type="inferred from homology"/>
<evidence type="ECO:0000259" key="7">
    <source>
        <dbReference type="PROSITE" id="PS50903"/>
    </source>
</evidence>
<dbReference type="Proteomes" id="UP000318349">
    <property type="component" value="Unassembled WGS sequence"/>
</dbReference>
<dbReference type="CDD" id="cd00730">
    <property type="entry name" value="rubredoxin"/>
    <property type="match status" value="1"/>
</dbReference>
<evidence type="ECO:0000256" key="4">
    <source>
        <dbReference type="ARBA" id="ARBA00022982"/>
    </source>
</evidence>
<protein>
    <recommendedName>
        <fullName evidence="6">Rubredoxin</fullName>
    </recommendedName>
</protein>
<dbReference type="Gene3D" id="2.20.28.10">
    <property type="match status" value="1"/>
</dbReference>
<dbReference type="EMBL" id="VMNI01000020">
    <property type="protein sequence ID" value="TVO72873.1"/>
    <property type="molecule type" value="Genomic_DNA"/>
</dbReference>
<dbReference type="GO" id="GO:0043448">
    <property type="term" value="P:alkane catabolic process"/>
    <property type="evidence" value="ECO:0007669"/>
    <property type="project" value="TreeGrafter"/>
</dbReference>
<dbReference type="PROSITE" id="PS50903">
    <property type="entry name" value="RUBREDOXIN_LIKE"/>
    <property type="match status" value="1"/>
</dbReference>
<evidence type="ECO:0000256" key="2">
    <source>
        <dbReference type="ARBA" id="ARBA00022448"/>
    </source>
</evidence>
<comment type="similarity">
    <text evidence="6">Belongs to the rubredoxin family.</text>
</comment>
<accession>A0A557S630</accession>
<evidence type="ECO:0000256" key="3">
    <source>
        <dbReference type="ARBA" id="ARBA00022723"/>
    </source>
</evidence>
<gene>
    <name evidence="8" type="ORF">FHP89_17920</name>
</gene>
<dbReference type="SUPFAM" id="SSF57802">
    <property type="entry name" value="Rubredoxin-like"/>
    <property type="match status" value="1"/>
</dbReference>
<dbReference type="InterPro" id="IPR024935">
    <property type="entry name" value="Rubredoxin_dom"/>
</dbReference>
<dbReference type="InterPro" id="IPR050526">
    <property type="entry name" value="Rubredoxin_ET"/>
</dbReference>
<dbReference type="Pfam" id="PF00301">
    <property type="entry name" value="Rubredoxin"/>
    <property type="match status" value="1"/>
</dbReference>
<dbReference type="PANTHER" id="PTHR47627:SF1">
    <property type="entry name" value="RUBREDOXIN-1-RELATED"/>
    <property type="match status" value="1"/>
</dbReference>
<dbReference type="AlphaFoldDB" id="A0A557S630"/>
<dbReference type="PANTHER" id="PTHR47627">
    <property type="entry name" value="RUBREDOXIN"/>
    <property type="match status" value="1"/>
</dbReference>
<comment type="caution">
    <text evidence="8">The sequence shown here is derived from an EMBL/GenBank/DDBJ whole genome shotgun (WGS) entry which is preliminary data.</text>
</comment>
<organism evidence="8 9">
    <name type="scientific">Denitromonas halophila</name>
    <dbReference type="NCBI Taxonomy" id="1629404"/>
    <lineage>
        <taxon>Bacteria</taxon>
        <taxon>Pseudomonadati</taxon>
        <taxon>Pseudomonadota</taxon>
        <taxon>Betaproteobacteria</taxon>
        <taxon>Rhodocyclales</taxon>
        <taxon>Zoogloeaceae</taxon>
        <taxon>Denitromonas</taxon>
    </lineage>
</organism>
<sequence length="69" mass="7782">MFEGSYLGDNERIADTATLECGICWQVYDPVEGDPVWQIPPGTPFADLPAHWTCPNCDAPRHKFMVIEE</sequence>
<keyword evidence="5 6" id="KW-0408">Iron</keyword>
<dbReference type="PROSITE" id="PS00202">
    <property type="entry name" value="RUBREDOXIN"/>
    <property type="match status" value="1"/>
</dbReference>